<dbReference type="InterPro" id="IPR026444">
    <property type="entry name" value="Secre_tail"/>
</dbReference>
<evidence type="ECO:0000256" key="7">
    <source>
        <dbReference type="ARBA" id="ARBA00023049"/>
    </source>
</evidence>
<dbReference type="Gene3D" id="2.60.40.10">
    <property type="entry name" value="Immunoglobulins"/>
    <property type="match status" value="1"/>
</dbReference>
<dbReference type="GO" id="GO:0008237">
    <property type="term" value="F:metallopeptidase activity"/>
    <property type="evidence" value="ECO:0007669"/>
    <property type="project" value="UniProtKB-KW"/>
</dbReference>
<evidence type="ECO:0000256" key="3">
    <source>
        <dbReference type="ARBA" id="ARBA00022723"/>
    </source>
</evidence>
<dbReference type="Gene3D" id="3.40.390.10">
    <property type="entry name" value="Collagenase (Catalytic Domain)"/>
    <property type="match status" value="1"/>
</dbReference>
<dbReference type="EMBL" id="FNFO01000005">
    <property type="protein sequence ID" value="SDL27854.1"/>
    <property type="molecule type" value="Genomic_DNA"/>
</dbReference>
<dbReference type="InterPro" id="IPR000601">
    <property type="entry name" value="PKD_dom"/>
</dbReference>
<dbReference type="Pfam" id="PF18962">
    <property type="entry name" value="Por_Secre_tail"/>
    <property type="match status" value="1"/>
</dbReference>
<dbReference type="RefSeq" id="WP_089683039.1">
    <property type="nucleotide sequence ID" value="NZ_FNFO01000005.1"/>
</dbReference>
<sequence length="691" mass="75261">MKKILYAFLFGALFGTTVPEVGHAQYICGTEMPSIPTPGRLGNPKTNALRTAADEVLVVPVVFHVVHQNGSENLSKSEVARALKIVNDYYRRNRADTSRIVAAFKPIAADTRIEFRLAQIDPNGNCTDGITRHFSPLTNGEAATGTRANLTNELIDLVSWDRNKYINIYVLKDIFASSEGVIAGYVSYEGSRPAVAVFRAGSAFDNTIAHELGHYLGLAHPWGATNNPQVESNCDTDDGIDDTPNTLGSPIGACNLQQTTCGSLDNVQNIMDYSSCGIMFTQGQGTRMRELLTDTPDNGVLNSLVTSANLVATGTNDGYVAGTCPPRIDTFYPADTLICDNTAVKFSASLYNTDLSGVTYEWYFPQATQNEFTAQNPTPAFSGSGTFSGQLIVRNSAGADTLSLEGLVRVRDRSKNKPFPFVEYAESATFPVLNNDPANSWQIQASPEVSSNNFTWNRTVTASSQGAASIQLSNRATEGTHHYLTSPLIDLTGQTTAPKLYFHMAYARRPNDTKEEVMNINISTDCGRSWSKVRVLSAALMATAPEQTSSDWVPTEDQWKEFVYPLPSAVAGQYLLVQFDVTSQRGLSLYLDQISIGDPPTSSADDLPELSGLKLYPNPTAGTSTLRYQLTSPQAVELRVVDVLGRRVWSSGQLWRGAGTQEDEIQVAAPGIYFVQVVADQVTRTIRLVRQ</sequence>
<dbReference type="InterPro" id="IPR024079">
    <property type="entry name" value="MetalloPept_cat_dom_sf"/>
</dbReference>
<evidence type="ECO:0000256" key="8">
    <source>
        <dbReference type="ARBA" id="ARBA00023157"/>
    </source>
</evidence>
<evidence type="ECO:0000313" key="10">
    <source>
        <dbReference type="EMBL" id="SDL27854.1"/>
    </source>
</evidence>
<protein>
    <submittedName>
        <fullName evidence="10">Por secretion system C-terminal sorting domain-containing protein</fullName>
    </submittedName>
</protein>
<dbReference type="PROSITE" id="PS50093">
    <property type="entry name" value="PKD"/>
    <property type="match status" value="1"/>
</dbReference>
<organism evidence="10 11">
    <name type="scientific">Catalinimonas alkaloidigena</name>
    <dbReference type="NCBI Taxonomy" id="1075417"/>
    <lineage>
        <taxon>Bacteria</taxon>
        <taxon>Pseudomonadati</taxon>
        <taxon>Bacteroidota</taxon>
        <taxon>Cytophagia</taxon>
        <taxon>Cytophagales</taxon>
        <taxon>Catalimonadaceae</taxon>
        <taxon>Catalinimonas</taxon>
    </lineage>
</organism>
<dbReference type="AlphaFoldDB" id="A0A1G9ISQ7"/>
<accession>A0A1G9ISQ7</accession>
<dbReference type="OrthoDB" id="6278496at2"/>
<dbReference type="Gene3D" id="2.60.120.260">
    <property type="entry name" value="Galactose-binding domain-like"/>
    <property type="match status" value="1"/>
</dbReference>
<evidence type="ECO:0000256" key="2">
    <source>
        <dbReference type="ARBA" id="ARBA00022670"/>
    </source>
</evidence>
<dbReference type="InterPro" id="IPR035986">
    <property type="entry name" value="PKD_dom_sf"/>
</dbReference>
<keyword evidence="6" id="KW-0862">Zinc</keyword>
<dbReference type="NCBIfam" id="TIGR04183">
    <property type="entry name" value="Por_Secre_tail"/>
    <property type="match status" value="1"/>
</dbReference>
<dbReference type="SUPFAM" id="SSF55486">
    <property type="entry name" value="Metalloproteases ('zincins'), catalytic domain"/>
    <property type="match status" value="2"/>
</dbReference>
<keyword evidence="4" id="KW-0732">Signal</keyword>
<keyword evidence="8" id="KW-1015">Disulfide bond</keyword>
<evidence type="ECO:0000313" key="11">
    <source>
        <dbReference type="Proteomes" id="UP000198510"/>
    </source>
</evidence>
<feature type="domain" description="PKD" evidence="9">
    <location>
        <begin position="344"/>
        <end position="415"/>
    </location>
</feature>
<keyword evidence="2" id="KW-0645">Protease</keyword>
<dbReference type="InterPro" id="IPR008754">
    <property type="entry name" value="Peptidase_M43"/>
</dbReference>
<dbReference type="STRING" id="1075417.SAMN05421823_10587"/>
<keyword evidence="3" id="KW-0479">Metal-binding</keyword>
<dbReference type="Proteomes" id="UP000198510">
    <property type="component" value="Unassembled WGS sequence"/>
</dbReference>
<dbReference type="GO" id="GO:0046872">
    <property type="term" value="F:metal ion binding"/>
    <property type="evidence" value="ECO:0007669"/>
    <property type="project" value="UniProtKB-KW"/>
</dbReference>
<evidence type="ECO:0000256" key="1">
    <source>
        <dbReference type="ARBA" id="ARBA00008721"/>
    </source>
</evidence>
<dbReference type="SUPFAM" id="SSF49299">
    <property type="entry name" value="PKD domain"/>
    <property type="match status" value="1"/>
</dbReference>
<dbReference type="PANTHER" id="PTHR47466">
    <property type="match status" value="1"/>
</dbReference>
<dbReference type="InterPro" id="IPR013783">
    <property type="entry name" value="Ig-like_fold"/>
</dbReference>
<reference evidence="10 11" key="1">
    <citation type="submission" date="2016-10" db="EMBL/GenBank/DDBJ databases">
        <authorList>
            <person name="de Groot N.N."/>
        </authorList>
    </citation>
    <scope>NUCLEOTIDE SEQUENCE [LARGE SCALE GENOMIC DNA]</scope>
    <source>
        <strain evidence="10 11">DSM 25186</strain>
    </source>
</reference>
<proteinExistence type="inferred from homology"/>
<evidence type="ECO:0000256" key="5">
    <source>
        <dbReference type="ARBA" id="ARBA00022801"/>
    </source>
</evidence>
<comment type="similarity">
    <text evidence="1">Belongs to the peptidase M43B family.</text>
</comment>
<evidence type="ECO:0000259" key="9">
    <source>
        <dbReference type="PROSITE" id="PS50093"/>
    </source>
</evidence>
<name>A0A1G9ISQ7_9BACT</name>
<keyword evidence="11" id="KW-1185">Reference proteome</keyword>
<dbReference type="Pfam" id="PF05572">
    <property type="entry name" value="Peptidase_M43"/>
    <property type="match status" value="1"/>
</dbReference>
<evidence type="ECO:0000256" key="4">
    <source>
        <dbReference type="ARBA" id="ARBA00022729"/>
    </source>
</evidence>
<dbReference type="PANTHER" id="PTHR47466:SF1">
    <property type="entry name" value="METALLOPROTEASE MEP1 (AFU_ORTHOLOGUE AFUA_1G07730)-RELATED"/>
    <property type="match status" value="1"/>
</dbReference>
<evidence type="ECO:0000256" key="6">
    <source>
        <dbReference type="ARBA" id="ARBA00022833"/>
    </source>
</evidence>
<gene>
    <name evidence="10" type="ORF">SAMN05421823_10587</name>
</gene>
<dbReference type="GO" id="GO:0006508">
    <property type="term" value="P:proteolysis"/>
    <property type="evidence" value="ECO:0007669"/>
    <property type="project" value="UniProtKB-KW"/>
</dbReference>
<keyword evidence="7" id="KW-0482">Metalloprotease</keyword>
<keyword evidence="5" id="KW-0378">Hydrolase</keyword>